<name>A0ABR9PPM7_9BACT</name>
<feature type="compositionally biased region" description="Pro residues" evidence="1">
    <location>
        <begin position="172"/>
        <end position="181"/>
    </location>
</feature>
<feature type="compositionally biased region" description="Low complexity" evidence="1">
    <location>
        <begin position="112"/>
        <end position="121"/>
    </location>
</feature>
<protein>
    <submittedName>
        <fullName evidence="2">Uncharacterized protein</fullName>
    </submittedName>
</protein>
<evidence type="ECO:0000313" key="2">
    <source>
        <dbReference type="EMBL" id="MBE4749829.1"/>
    </source>
</evidence>
<evidence type="ECO:0000313" key="3">
    <source>
        <dbReference type="Proteomes" id="UP001516472"/>
    </source>
</evidence>
<feature type="compositionally biased region" description="Pro residues" evidence="1">
    <location>
        <begin position="67"/>
        <end position="95"/>
    </location>
</feature>
<feature type="compositionally biased region" description="Acidic residues" evidence="1">
    <location>
        <begin position="426"/>
        <end position="438"/>
    </location>
</feature>
<feature type="compositionally biased region" description="Low complexity" evidence="1">
    <location>
        <begin position="19"/>
        <end position="35"/>
    </location>
</feature>
<feature type="region of interest" description="Disordered" evidence="1">
    <location>
        <begin position="349"/>
        <end position="368"/>
    </location>
</feature>
<feature type="compositionally biased region" description="Gly residues" evidence="1">
    <location>
        <begin position="154"/>
        <end position="166"/>
    </location>
</feature>
<dbReference type="PRINTS" id="PR01217">
    <property type="entry name" value="PRICHEXTENSN"/>
</dbReference>
<feature type="compositionally biased region" description="Low complexity" evidence="1">
    <location>
        <begin position="142"/>
        <end position="153"/>
    </location>
</feature>
<dbReference type="Proteomes" id="UP001516472">
    <property type="component" value="Unassembled WGS sequence"/>
</dbReference>
<feature type="compositionally biased region" description="Pro residues" evidence="1">
    <location>
        <begin position="36"/>
        <end position="55"/>
    </location>
</feature>
<feature type="region of interest" description="Disordered" evidence="1">
    <location>
        <begin position="1"/>
        <end position="182"/>
    </location>
</feature>
<reference evidence="2 3" key="1">
    <citation type="submission" date="2020-02" db="EMBL/GenBank/DDBJ databases">
        <authorList>
            <person name="Babadi Z.K."/>
            <person name="Risdian C."/>
            <person name="Ebrahimipour G.H."/>
            <person name="Wink J."/>
        </authorList>
    </citation>
    <scope>NUCLEOTIDE SEQUENCE [LARGE SCALE GENOMIC DNA]</scope>
    <source>
        <strain evidence="2 3">ZKHCc1 1396</strain>
    </source>
</reference>
<gene>
    <name evidence="2" type="ORF">G4177_16825</name>
</gene>
<keyword evidence="3" id="KW-1185">Reference proteome</keyword>
<accession>A0ABR9PPM7</accession>
<sequence>MNDRKTRRVVPAVEVIRRPGSTPGSAPVAPSSATPSPTPRPTPRPTPVAPTPAPASPDAESAARETPVPPVPRTAPGVPPTPRPTGLTPTPPRPATPVAATGAPAPPPRPTTAPGAATAGPPAAPRPVAPSTGPAPGGFTPGAGARPSAPRAPGMGGPPRSGGPPGRFGPRPSTPRPPPTPEQILALATREHVPARIAKGELEGKMKARIWRKLHAEEAKRFDQVYELMGQTAGLSLGDAFGILQSGLTVAEFMARKERSQRKAAIKQARGQVDNALVADFLGAFIEQKTELSVVLAERSLLDTLLSEEAIAFTFERTGRLEKLQVVLIARRGDWERLMPTLDRDAKLTQKPAQVARQPDKRPYSDPRPFLPHIGQTVKLVLRNGITVEAPLLRVGRFDVLLGEPGHELFIPLHALLRFEAPPAPPEDEGEGDVDDLSVPDSELQG</sequence>
<dbReference type="EMBL" id="JAAIYO010000004">
    <property type="protein sequence ID" value="MBE4749829.1"/>
    <property type="molecule type" value="Genomic_DNA"/>
</dbReference>
<proteinExistence type="predicted"/>
<feature type="region of interest" description="Disordered" evidence="1">
    <location>
        <begin position="421"/>
        <end position="446"/>
    </location>
</feature>
<evidence type="ECO:0000256" key="1">
    <source>
        <dbReference type="SAM" id="MobiDB-lite"/>
    </source>
</evidence>
<comment type="caution">
    <text evidence="2">The sequence shown here is derived from an EMBL/GenBank/DDBJ whole genome shotgun (WGS) entry which is preliminary data.</text>
</comment>
<organism evidence="2 3">
    <name type="scientific">Corallococcus soli</name>
    <dbReference type="NCBI Taxonomy" id="2710757"/>
    <lineage>
        <taxon>Bacteria</taxon>
        <taxon>Pseudomonadati</taxon>
        <taxon>Myxococcota</taxon>
        <taxon>Myxococcia</taxon>
        <taxon>Myxococcales</taxon>
        <taxon>Cystobacterineae</taxon>
        <taxon>Myxococcaceae</taxon>
        <taxon>Corallococcus</taxon>
    </lineage>
</organism>